<feature type="domain" description="Thioredoxin" evidence="5">
    <location>
        <begin position="34"/>
        <end position="194"/>
    </location>
</feature>
<keyword evidence="4" id="KW-1015">Disulfide bond</keyword>
<dbReference type="PROSITE" id="PS51352">
    <property type="entry name" value="THIOREDOXIN_2"/>
    <property type="match status" value="1"/>
</dbReference>
<dbReference type="InterPro" id="IPR036249">
    <property type="entry name" value="Thioredoxin-like_sf"/>
</dbReference>
<comment type="caution">
    <text evidence="6">The sequence shown here is derived from an EMBL/GenBank/DDBJ whole genome shotgun (WGS) entry which is preliminary data.</text>
</comment>
<evidence type="ECO:0000256" key="4">
    <source>
        <dbReference type="PIRSR" id="PIRSR603782-2"/>
    </source>
</evidence>
<dbReference type="RefSeq" id="WP_046544056.1">
    <property type="nucleotide sequence ID" value="NZ_CADFFD010000025.1"/>
</dbReference>
<keyword evidence="3" id="KW-0479">Metal-binding</keyword>
<keyword evidence="2 3" id="KW-0186">Copper</keyword>
<evidence type="ECO:0000259" key="5">
    <source>
        <dbReference type="PROSITE" id="PS51352"/>
    </source>
</evidence>
<dbReference type="CDD" id="cd02968">
    <property type="entry name" value="SCO"/>
    <property type="match status" value="1"/>
</dbReference>
<feature type="binding site" evidence="3">
    <location>
        <position position="86"/>
    </location>
    <ligand>
        <name>Cu cation</name>
        <dbReference type="ChEBI" id="CHEBI:23378"/>
    </ligand>
</feature>
<feature type="disulfide bond" description="Redox-active" evidence="4">
    <location>
        <begin position="86"/>
        <end position="90"/>
    </location>
</feature>
<evidence type="ECO:0000313" key="6">
    <source>
        <dbReference type="EMBL" id="PRH41328.1"/>
    </source>
</evidence>
<dbReference type="EMBL" id="PVHK01000116">
    <property type="protein sequence ID" value="PRH41328.1"/>
    <property type="molecule type" value="Genomic_DNA"/>
</dbReference>
<evidence type="ECO:0000256" key="3">
    <source>
        <dbReference type="PIRSR" id="PIRSR603782-1"/>
    </source>
</evidence>
<dbReference type="InterPro" id="IPR013766">
    <property type="entry name" value="Thioredoxin_domain"/>
</dbReference>
<sequence length="208" mass="22815">MQFRKPPVTHAKPLCTGRRTALRYLSLVPAAMLLVACSRTPDFKGLDISASPLTMTVTMTDHTGRRRSLADFRGKVVAVFFGYTHCPDVCPTTMAELGRAMQQLGKDAGQVQVLFVTVDPEHDTLPVLRQWVSAFDPRFLGLRGTPEELKTATSQMKVFGGRSGEPSDNTIMHNGNVFLFHTKGAVRVLEQTGADATTLAADIRQLLE</sequence>
<dbReference type="SUPFAM" id="SSF52833">
    <property type="entry name" value="Thioredoxin-like"/>
    <property type="match status" value="1"/>
</dbReference>
<feature type="binding site" evidence="3">
    <location>
        <position position="90"/>
    </location>
    <ligand>
        <name>Cu cation</name>
        <dbReference type="ChEBI" id="CHEBI:23378"/>
    </ligand>
</feature>
<proteinExistence type="inferred from homology"/>
<dbReference type="Proteomes" id="UP000237632">
    <property type="component" value="Unassembled WGS sequence"/>
</dbReference>
<protein>
    <submittedName>
        <fullName evidence="6">SCO family protein</fullName>
    </submittedName>
</protein>
<accession>A0AA44XZ54</accession>
<dbReference type="AlphaFoldDB" id="A0AA44XZ54"/>
<dbReference type="GO" id="GO:0046872">
    <property type="term" value="F:metal ion binding"/>
    <property type="evidence" value="ECO:0007669"/>
    <property type="project" value="UniProtKB-KW"/>
</dbReference>
<reference evidence="6 7" key="1">
    <citation type="submission" date="2018-03" db="EMBL/GenBank/DDBJ databases">
        <authorList>
            <person name="Nguyen K."/>
            <person name="Fouts D."/>
            <person name="Sutton G."/>
        </authorList>
    </citation>
    <scope>NUCLEOTIDE SEQUENCE [LARGE SCALE GENOMIC DNA]</scope>
    <source>
        <strain evidence="6 7">AU3578</strain>
    </source>
</reference>
<dbReference type="Pfam" id="PF02630">
    <property type="entry name" value="SCO1-SenC"/>
    <property type="match status" value="1"/>
</dbReference>
<evidence type="ECO:0000313" key="7">
    <source>
        <dbReference type="Proteomes" id="UP000237632"/>
    </source>
</evidence>
<dbReference type="PANTHER" id="PTHR12151">
    <property type="entry name" value="ELECTRON TRANSPORT PROTIN SCO1/SENC FAMILY MEMBER"/>
    <property type="match status" value="1"/>
</dbReference>
<evidence type="ECO:0000256" key="1">
    <source>
        <dbReference type="ARBA" id="ARBA00010996"/>
    </source>
</evidence>
<evidence type="ECO:0000256" key="2">
    <source>
        <dbReference type="ARBA" id="ARBA00023008"/>
    </source>
</evidence>
<name>A0AA44XZ54_BURVI</name>
<dbReference type="Gene3D" id="3.40.30.10">
    <property type="entry name" value="Glutaredoxin"/>
    <property type="match status" value="1"/>
</dbReference>
<comment type="similarity">
    <text evidence="1">Belongs to the SCO1/2 family.</text>
</comment>
<gene>
    <name evidence="6" type="ORF">C6T65_15985</name>
</gene>
<organism evidence="6 7">
    <name type="scientific">Burkholderia vietnamiensis</name>
    <dbReference type="NCBI Taxonomy" id="60552"/>
    <lineage>
        <taxon>Bacteria</taxon>
        <taxon>Pseudomonadati</taxon>
        <taxon>Pseudomonadota</taxon>
        <taxon>Betaproteobacteria</taxon>
        <taxon>Burkholderiales</taxon>
        <taxon>Burkholderiaceae</taxon>
        <taxon>Burkholderia</taxon>
        <taxon>Burkholderia cepacia complex</taxon>
    </lineage>
</organism>
<feature type="binding site" evidence="3">
    <location>
        <position position="173"/>
    </location>
    <ligand>
        <name>Cu cation</name>
        <dbReference type="ChEBI" id="CHEBI:23378"/>
    </ligand>
</feature>
<dbReference type="PANTHER" id="PTHR12151:SF25">
    <property type="entry name" value="LINALOOL DEHYDRATASE_ISOMERASE DOMAIN-CONTAINING PROTEIN"/>
    <property type="match status" value="1"/>
</dbReference>
<dbReference type="InterPro" id="IPR003782">
    <property type="entry name" value="SCO1/SenC"/>
</dbReference>